<dbReference type="Gene3D" id="3.30.750.24">
    <property type="entry name" value="STAS domain"/>
    <property type="match status" value="1"/>
</dbReference>
<dbReference type="STRING" id="1122188.SAMN02745674_01456"/>
<dbReference type="Pfam" id="PF13466">
    <property type="entry name" value="STAS_2"/>
    <property type="match status" value="1"/>
</dbReference>
<dbReference type="AlphaFoldDB" id="A0A1T4Q2W5"/>
<dbReference type="InterPro" id="IPR002645">
    <property type="entry name" value="STAS_dom"/>
</dbReference>
<dbReference type="PROSITE" id="PS50801">
    <property type="entry name" value="STAS"/>
    <property type="match status" value="1"/>
</dbReference>
<feature type="domain" description="STAS" evidence="1">
    <location>
        <begin position="18"/>
        <end position="98"/>
    </location>
</feature>
<protein>
    <submittedName>
        <fullName evidence="2">Phospholipid transport system transporter-binding protein</fullName>
    </submittedName>
</protein>
<organism evidence="2 3">
    <name type="scientific">Lysobacter spongiicola DSM 21749</name>
    <dbReference type="NCBI Taxonomy" id="1122188"/>
    <lineage>
        <taxon>Bacteria</taxon>
        <taxon>Pseudomonadati</taxon>
        <taxon>Pseudomonadota</taxon>
        <taxon>Gammaproteobacteria</taxon>
        <taxon>Lysobacterales</taxon>
        <taxon>Lysobacteraceae</taxon>
        <taxon>Novilysobacter</taxon>
    </lineage>
</organism>
<proteinExistence type="predicted"/>
<reference evidence="2 3" key="1">
    <citation type="submission" date="2017-02" db="EMBL/GenBank/DDBJ databases">
        <authorList>
            <person name="Peterson S.W."/>
        </authorList>
    </citation>
    <scope>NUCLEOTIDE SEQUENCE [LARGE SCALE GENOMIC DNA]</scope>
    <source>
        <strain evidence="2 3">DSM 21749</strain>
    </source>
</reference>
<keyword evidence="3" id="KW-1185">Reference proteome</keyword>
<sequence length="98" mass="9882">MATDRANSAGVVREGDALVFTGPLDRAAVPALWTQAAPLAAGIRRFDLAGASSIDSAGLAMLAELAGQGRGISIEGDPVGLAALRDAYRLDGNLAFAS</sequence>
<dbReference type="SUPFAM" id="SSF52091">
    <property type="entry name" value="SpoIIaa-like"/>
    <property type="match status" value="1"/>
</dbReference>
<dbReference type="InterPro" id="IPR036513">
    <property type="entry name" value="STAS_dom_sf"/>
</dbReference>
<dbReference type="EMBL" id="FUXP01000004">
    <property type="protein sequence ID" value="SJZ98004.1"/>
    <property type="molecule type" value="Genomic_DNA"/>
</dbReference>
<evidence type="ECO:0000259" key="1">
    <source>
        <dbReference type="PROSITE" id="PS50801"/>
    </source>
</evidence>
<evidence type="ECO:0000313" key="2">
    <source>
        <dbReference type="EMBL" id="SJZ98004.1"/>
    </source>
</evidence>
<accession>A0A1T4Q2W5</accession>
<evidence type="ECO:0000313" key="3">
    <source>
        <dbReference type="Proteomes" id="UP000190061"/>
    </source>
</evidence>
<dbReference type="InterPro" id="IPR058548">
    <property type="entry name" value="MlaB-like_STAS"/>
</dbReference>
<dbReference type="RefSeq" id="WP_078758054.1">
    <property type="nucleotide sequence ID" value="NZ_FUXP01000004.1"/>
</dbReference>
<dbReference type="Proteomes" id="UP000190061">
    <property type="component" value="Unassembled WGS sequence"/>
</dbReference>
<name>A0A1T4Q2W5_9GAMM</name>
<gene>
    <name evidence="2" type="ORF">SAMN02745674_01456</name>
</gene>